<evidence type="ECO:0000256" key="1">
    <source>
        <dbReference type="ARBA" id="ARBA00022801"/>
    </source>
</evidence>
<dbReference type="SUPFAM" id="SSF53474">
    <property type="entry name" value="alpha/beta-Hydrolases"/>
    <property type="match status" value="1"/>
</dbReference>
<protein>
    <recommendedName>
        <fullName evidence="2">Xaa-Pro dipeptidyl-peptidase C-terminal domain-containing protein</fullName>
    </recommendedName>
</protein>
<gene>
    <name evidence="3" type="ORF">FANTH_11693</name>
</gene>
<dbReference type="InterPro" id="IPR050585">
    <property type="entry name" value="Xaa-Pro_dipeptidyl-ppase/CocE"/>
</dbReference>
<dbReference type="AlphaFoldDB" id="A0A8H4YWV7"/>
<dbReference type="NCBIfam" id="TIGR00976">
    <property type="entry name" value="CocE_NonD"/>
    <property type="match status" value="1"/>
</dbReference>
<dbReference type="Pfam" id="PF02129">
    <property type="entry name" value="Peptidase_S15"/>
    <property type="match status" value="1"/>
</dbReference>
<dbReference type="InterPro" id="IPR005674">
    <property type="entry name" value="CocE/Ser_esterase"/>
</dbReference>
<dbReference type="Proteomes" id="UP000573603">
    <property type="component" value="Unassembled WGS sequence"/>
</dbReference>
<keyword evidence="1" id="KW-0378">Hydrolase</keyword>
<feature type="domain" description="Xaa-Pro dipeptidyl-peptidase C-terminal" evidence="2">
    <location>
        <begin position="225"/>
        <end position="482"/>
    </location>
</feature>
<dbReference type="SUPFAM" id="SSF49785">
    <property type="entry name" value="Galactose-binding domain-like"/>
    <property type="match status" value="1"/>
</dbReference>
<proteinExistence type="predicted"/>
<comment type="caution">
    <text evidence="3">The sequence shown here is derived from an EMBL/GenBank/DDBJ whole genome shotgun (WGS) entry which is preliminary data.</text>
</comment>
<dbReference type="InterPro" id="IPR000383">
    <property type="entry name" value="Xaa-Pro-like_dom"/>
</dbReference>
<dbReference type="PANTHER" id="PTHR43056">
    <property type="entry name" value="PEPTIDASE S9 PROLYL OLIGOPEPTIDASE"/>
    <property type="match status" value="1"/>
</dbReference>
<dbReference type="Gene3D" id="3.40.50.1820">
    <property type="entry name" value="alpha/beta hydrolase"/>
    <property type="match status" value="1"/>
</dbReference>
<dbReference type="InterPro" id="IPR029058">
    <property type="entry name" value="AB_hydrolase_fold"/>
</dbReference>
<evidence type="ECO:0000313" key="4">
    <source>
        <dbReference type="Proteomes" id="UP000573603"/>
    </source>
</evidence>
<sequence>MADKTISSKPLPQVKHPKNFIQEWVPKIMGTREPNPRTIIEDGLIQDLDVAIPQLPVILNYSLCGKDGAVDICAFPPSPGLDPSRISKYYTFEAADPGWWCKNGYAVAFVDARGSHQSEGNKSYYGKDVGLDGYDIVQWLSGQSWSNGKIALYGASAYAMVTWLVAAERPPALAAIIPVDGMTDIYREMAFKAGIPENQFNETYALFWNWGKNLVEDSLYGLRERPYFDQYWQSKKPALNNIQCPAYIICGWGDHGIHTRGTLNAWKEISSDEKYMEIHQYQKWWEWAVTAESLGRQKSFLDRYLLNHSQNEVKFWPKSGDIVFDLPITGTSLEFAGHAKLRLWVEAQGAENMDLFITLRTVDRNGNQVFFPWITIIDNGPIGFGFMRLSRRELDEKLSTTYQPIRAHQRDLKLNSGEIVPVDIEIQLTSCRLRAGERLQLFISGHDYGTYPSGIPVPRHTDITNQGKHVIHFGGRFGSHLLLPITPHEPDAYSETKKTFKMAVVATRMLGDTDENLIYQYTKVHADMTRKIASEVPILRNYT</sequence>
<dbReference type="GO" id="GO:0008239">
    <property type="term" value="F:dipeptidyl-peptidase activity"/>
    <property type="evidence" value="ECO:0007669"/>
    <property type="project" value="InterPro"/>
</dbReference>
<dbReference type="Pfam" id="PF08530">
    <property type="entry name" value="PepX_C"/>
    <property type="match status" value="1"/>
</dbReference>
<evidence type="ECO:0000313" key="3">
    <source>
        <dbReference type="EMBL" id="KAF5235501.1"/>
    </source>
</evidence>
<dbReference type="Gene3D" id="1.10.3020.20">
    <property type="match status" value="1"/>
</dbReference>
<dbReference type="InterPro" id="IPR013736">
    <property type="entry name" value="Xaa-Pro_dipept_C"/>
</dbReference>
<dbReference type="EMBL" id="JABEVY010000350">
    <property type="protein sequence ID" value="KAF5235501.1"/>
    <property type="molecule type" value="Genomic_DNA"/>
</dbReference>
<name>A0A8H4YWV7_9HYPO</name>
<evidence type="ECO:0000259" key="2">
    <source>
        <dbReference type="SMART" id="SM00939"/>
    </source>
</evidence>
<dbReference type="InterPro" id="IPR008979">
    <property type="entry name" value="Galactose-bd-like_sf"/>
</dbReference>
<dbReference type="SMART" id="SM00939">
    <property type="entry name" value="PepX_C"/>
    <property type="match status" value="1"/>
</dbReference>
<keyword evidence="4" id="KW-1185">Reference proteome</keyword>
<reference evidence="3 4" key="1">
    <citation type="journal article" date="2020" name="BMC Genomics">
        <title>Correction to: Identification and distribution of gene clusters required for synthesis of sphingolipid metabolism inhibitors in diverse species of the filamentous fungus Fusarium.</title>
        <authorList>
            <person name="Kim H.S."/>
            <person name="Lohmar J.M."/>
            <person name="Busman M."/>
            <person name="Brown D.W."/>
            <person name="Naumann T.A."/>
            <person name="Divon H.H."/>
            <person name="Lysoe E."/>
            <person name="Uhlig S."/>
            <person name="Proctor R.H."/>
        </authorList>
    </citation>
    <scope>NUCLEOTIDE SEQUENCE [LARGE SCALE GENOMIC DNA]</scope>
    <source>
        <strain evidence="3 4">NRRL 25214</strain>
    </source>
</reference>
<organism evidence="3 4">
    <name type="scientific">Fusarium anthophilum</name>
    <dbReference type="NCBI Taxonomy" id="48485"/>
    <lineage>
        <taxon>Eukaryota</taxon>
        <taxon>Fungi</taxon>
        <taxon>Dikarya</taxon>
        <taxon>Ascomycota</taxon>
        <taxon>Pezizomycotina</taxon>
        <taxon>Sordariomycetes</taxon>
        <taxon>Hypocreomycetidae</taxon>
        <taxon>Hypocreales</taxon>
        <taxon>Nectriaceae</taxon>
        <taxon>Fusarium</taxon>
        <taxon>Fusarium fujikuroi species complex</taxon>
    </lineage>
</organism>
<accession>A0A8H4YWV7</accession>
<dbReference type="PANTHER" id="PTHR43056:SF10">
    <property type="entry name" value="COCE_NOND FAMILY, PUTATIVE (AFU_ORTHOLOGUE AFUA_7G00600)-RELATED"/>
    <property type="match status" value="1"/>
</dbReference>